<keyword evidence="9" id="KW-1185">Reference proteome</keyword>
<accession>A0A1V4I6K4</accession>
<dbReference type="InterPro" id="IPR036390">
    <property type="entry name" value="WH_DNA-bd_sf"/>
</dbReference>
<evidence type="ECO:0000256" key="2">
    <source>
        <dbReference type="ARBA" id="ARBA00023015"/>
    </source>
</evidence>
<dbReference type="PANTHER" id="PTHR34824">
    <property type="entry name" value="HEAT-INDUCIBLE TRANSCRIPTION REPRESSOR HRCA"/>
    <property type="match status" value="1"/>
</dbReference>
<gene>
    <name evidence="6 8" type="primary">hrcA</name>
    <name evidence="8" type="ORF">CLOTH_13600</name>
</gene>
<dbReference type="PANTHER" id="PTHR34824:SF1">
    <property type="entry name" value="HEAT-INDUCIBLE TRANSCRIPTION REPRESSOR HRCA"/>
    <property type="match status" value="1"/>
</dbReference>
<comment type="function">
    <text evidence="5 6">Negative regulator of class I heat shock genes (grpE-dnaK-dnaJ and groELS operons). Prevents heat-shock induction of these operons.</text>
</comment>
<dbReference type="InterPro" id="IPR036388">
    <property type="entry name" value="WH-like_DNA-bd_sf"/>
</dbReference>
<comment type="caution">
    <text evidence="8">The sequence shown here is derived from an EMBL/GenBank/DDBJ whole genome shotgun (WGS) entry which is preliminary data.</text>
</comment>
<keyword evidence="3 6" id="KW-0346">Stress response</keyword>
<dbReference type="GO" id="GO:0003677">
    <property type="term" value="F:DNA binding"/>
    <property type="evidence" value="ECO:0007669"/>
    <property type="project" value="InterPro"/>
</dbReference>
<dbReference type="Gene3D" id="3.30.390.60">
    <property type="entry name" value="Heat-inducible transcription repressor hrca homolog, domain 3"/>
    <property type="match status" value="1"/>
</dbReference>
<evidence type="ECO:0000256" key="6">
    <source>
        <dbReference type="HAMAP-Rule" id="MF_00081"/>
    </source>
</evidence>
<dbReference type="SUPFAM" id="SSF55781">
    <property type="entry name" value="GAF domain-like"/>
    <property type="match status" value="1"/>
</dbReference>
<sequence length="344" mass="38307">MSLSDRRLKILEAIIKDYITTAEAVGSRTISKKYDLGVSAATIRNEMADLEEMGYLVQPHTSAGRIPSEKGYKLYVDSLMTHSNLNQFEQDIVRKCIVNNVGQMKNLIEETLKLLSTLTNYTAVAITPQGKQSKIKHLQLVQMDINSVLLIVVLDNGTVKNTNINMNVEISKDKLEVISKVLNDKLVGKVIDEIDDKFVGYIKSEMISYSNMLDSVFKGLFSSVVEVDDFEILLSGATNILNFPEFNDVIKARAFLNMLEQKETIVDILNAKGIQKDNVNIIIGTQSSCEIAKDCSIITATYSMNGTTIGKLGIIGPTRMDYSKVYTSIDYVGKMLNDIFNKSK</sequence>
<evidence type="ECO:0000256" key="5">
    <source>
        <dbReference type="ARBA" id="ARBA00055319"/>
    </source>
</evidence>
<dbReference type="Proteomes" id="UP000190140">
    <property type="component" value="Unassembled WGS sequence"/>
</dbReference>
<organism evidence="8 9">
    <name type="scientific">Alkalithermobacter paradoxus</name>
    <dbReference type="NCBI Taxonomy" id="29349"/>
    <lineage>
        <taxon>Bacteria</taxon>
        <taxon>Bacillati</taxon>
        <taxon>Bacillota</taxon>
        <taxon>Clostridia</taxon>
        <taxon>Peptostreptococcales</taxon>
        <taxon>Tepidibacteraceae</taxon>
        <taxon>Alkalithermobacter</taxon>
    </lineage>
</organism>
<dbReference type="InterPro" id="IPR021153">
    <property type="entry name" value="HrcA_C"/>
</dbReference>
<dbReference type="FunFam" id="1.10.10.10:FF:000049">
    <property type="entry name" value="Heat-inducible transcription repressor HrcA"/>
    <property type="match status" value="1"/>
</dbReference>
<reference evidence="8 9" key="1">
    <citation type="submission" date="2017-03" db="EMBL/GenBank/DDBJ databases">
        <title>Genome sequence of Clostridium thermoalcaliphilum DSM 7309.</title>
        <authorList>
            <person name="Poehlein A."/>
            <person name="Daniel R."/>
        </authorList>
    </citation>
    <scope>NUCLEOTIDE SEQUENCE [LARGE SCALE GENOMIC DNA]</scope>
    <source>
        <strain evidence="8 9">DSM 7309</strain>
    </source>
</reference>
<dbReference type="AlphaFoldDB" id="A0A1V4I6K4"/>
<protein>
    <recommendedName>
        <fullName evidence="6">Heat-inducible transcription repressor HrcA</fullName>
    </recommendedName>
</protein>
<keyword evidence="1 6" id="KW-0678">Repressor</keyword>
<dbReference type="GO" id="GO:0045892">
    <property type="term" value="P:negative regulation of DNA-templated transcription"/>
    <property type="evidence" value="ECO:0007669"/>
    <property type="project" value="UniProtKB-UniRule"/>
</dbReference>
<dbReference type="STRING" id="29349.CLOTH_13600"/>
<dbReference type="NCBIfam" id="TIGR00331">
    <property type="entry name" value="hrcA"/>
    <property type="match status" value="1"/>
</dbReference>
<dbReference type="Pfam" id="PF01628">
    <property type="entry name" value="HrcA"/>
    <property type="match status" value="1"/>
</dbReference>
<evidence type="ECO:0000256" key="3">
    <source>
        <dbReference type="ARBA" id="ARBA00023016"/>
    </source>
</evidence>
<evidence type="ECO:0000256" key="4">
    <source>
        <dbReference type="ARBA" id="ARBA00023163"/>
    </source>
</evidence>
<dbReference type="PIRSF" id="PIRSF005485">
    <property type="entry name" value="HrcA"/>
    <property type="match status" value="1"/>
</dbReference>
<dbReference type="RefSeq" id="WP_079412376.1">
    <property type="nucleotide sequence ID" value="NZ_MZGW01000004.1"/>
</dbReference>
<dbReference type="SUPFAM" id="SSF46785">
    <property type="entry name" value="Winged helix' DNA-binding domain"/>
    <property type="match status" value="1"/>
</dbReference>
<dbReference type="EMBL" id="MZGW01000004">
    <property type="protein sequence ID" value="OPJ55601.1"/>
    <property type="molecule type" value="Genomic_DNA"/>
</dbReference>
<dbReference type="InterPro" id="IPR023120">
    <property type="entry name" value="WHTH_transcript_rep_HrcA_IDD"/>
</dbReference>
<comment type="similarity">
    <text evidence="6">Belongs to the HrcA family.</text>
</comment>
<dbReference type="Gene3D" id="3.30.450.40">
    <property type="match status" value="1"/>
</dbReference>
<evidence type="ECO:0000259" key="7">
    <source>
        <dbReference type="Pfam" id="PF01628"/>
    </source>
</evidence>
<dbReference type="InterPro" id="IPR029016">
    <property type="entry name" value="GAF-like_dom_sf"/>
</dbReference>
<evidence type="ECO:0000256" key="1">
    <source>
        <dbReference type="ARBA" id="ARBA00022491"/>
    </source>
</evidence>
<dbReference type="InterPro" id="IPR002571">
    <property type="entry name" value="HrcA"/>
</dbReference>
<dbReference type="OrthoDB" id="9783139at2"/>
<evidence type="ECO:0000313" key="9">
    <source>
        <dbReference type="Proteomes" id="UP000190140"/>
    </source>
</evidence>
<evidence type="ECO:0000313" key="8">
    <source>
        <dbReference type="EMBL" id="OPJ55601.1"/>
    </source>
</evidence>
<name>A0A1V4I6K4_9FIRM</name>
<dbReference type="Gene3D" id="1.10.10.10">
    <property type="entry name" value="Winged helix-like DNA-binding domain superfamily/Winged helix DNA-binding domain"/>
    <property type="match status" value="1"/>
</dbReference>
<feature type="domain" description="Heat-inducible transcription repressor HrcA C-terminal" evidence="7">
    <location>
        <begin position="106"/>
        <end position="325"/>
    </location>
</feature>
<proteinExistence type="inferred from homology"/>
<dbReference type="HAMAP" id="MF_00081">
    <property type="entry name" value="HrcA"/>
    <property type="match status" value="1"/>
</dbReference>
<keyword evidence="4 6" id="KW-0804">Transcription</keyword>
<keyword evidence="2 6" id="KW-0805">Transcription regulation</keyword>